<reference evidence="10" key="1">
    <citation type="journal article" date="2019" name="Int. J. Syst. Evol. Microbiol.">
        <title>The Global Catalogue of Microorganisms (GCM) 10K type strain sequencing project: providing services to taxonomists for standard genome sequencing and annotation.</title>
        <authorList>
            <consortium name="The Broad Institute Genomics Platform"/>
            <consortium name="The Broad Institute Genome Sequencing Center for Infectious Disease"/>
            <person name="Wu L."/>
            <person name="Ma J."/>
        </authorList>
    </citation>
    <scope>NUCLEOTIDE SEQUENCE [LARGE SCALE GENOMIC DNA]</scope>
    <source>
        <strain evidence="10">CCUG 58938</strain>
    </source>
</reference>
<evidence type="ECO:0000256" key="6">
    <source>
        <dbReference type="ARBA" id="ARBA00023136"/>
    </source>
</evidence>
<feature type="transmembrane region" description="Helical" evidence="7">
    <location>
        <begin position="12"/>
        <end position="30"/>
    </location>
</feature>
<keyword evidence="6 7" id="KW-0472">Membrane</keyword>
<dbReference type="EMBL" id="JBHTKA010000007">
    <property type="protein sequence ID" value="MFD1000895.1"/>
    <property type="molecule type" value="Genomic_DNA"/>
</dbReference>
<dbReference type="Pfam" id="PF01569">
    <property type="entry name" value="PAP2"/>
    <property type="match status" value="1"/>
</dbReference>
<evidence type="ECO:0000259" key="8">
    <source>
        <dbReference type="SMART" id="SM00014"/>
    </source>
</evidence>
<dbReference type="PANTHER" id="PTHR14969:SF62">
    <property type="entry name" value="DECAPRENYLPHOSPHORYL-5-PHOSPHORIBOSE PHOSPHATASE RV3807C-RELATED"/>
    <property type="match status" value="1"/>
</dbReference>
<feature type="transmembrane region" description="Helical" evidence="7">
    <location>
        <begin position="50"/>
        <end position="72"/>
    </location>
</feature>
<evidence type="ECO:0000313" key="9">
    <source>
        <dbReference type="EMBL" id="MFD1000895.1"/>
    </source>
</evidence>
<evidence type="ECO:0000256" key="1">
    <source>
        <dbReference type="ARBA" id="ARBA00004651"/>
    </source>
</evidence>
<evidence type="ECO:0000256" key="2">
    <source>
        <dbReference type="ARBA" id="ARBA00022475"/>
    </source>
</evidence>
<dbReference type="Gene3D" id="1.20.144.10">
    <property type="entry name" value="Phosphatidic acid phosphatase type 2/haloperoxidase"/>
    <property type="match status" value="1"/>
</dbReference>
<evidence type="ECO:0000256" key="3">
    <source>
        <dbReference type="ARBA" id="ARBA00022692"/>
    </source>
</evidence>
<comment type="caution">
    <text evidence="9">The sequence shown here is derived from an EMBL/GenBank/DDBJ whole genome shotgun (WGS) entry which is preliminary data.</text>
</comment>
<evidence type="ECO:0000256" key="5">
    <source>
        <dbReference type="ARBA" id="ARBA00022989"/>
    </source>
</evidence>
<keyword evidence="10" id="KW-1185">Reference proteome</keyword>
<accession>A0ABW3K4C2</accession>
<dbReference type="Proteomes" id="UP001597112">
    <property type="component" value="Unassembled WGS sequence"/>
</dbReference>
<dbReference type="PANTHER" id="PTHR14969">
    <property type="entry name" value="SPHINGOSINE-1-PHOSPHATE PHOSPHOHYDROLASE"/>
    <property type="match status" value="1"/>
</dbReference>
<keyword evidence="3 7" id="KW-0812">Transmembrane</keyword>
<keyword evidence="2" id="KW-1003">Cell membrane</keyword>
<name>A0ABW3K4C2_9BACT</name>
<comment type="subcellular location">
    <subcellularLocation>
        <location evidence="1">Cell membrane</location>
        <topology evidence="1">Multi-pass membrane protein</topology>
    </subcellularLocation>
</comment>
<organism evidence="9 10">
    <name type="scientific">Ohtaekwangia kribbensis</name>
    <dbReference type="NCBI Taxonomy" id="688913"/>
    <lineage>
        <taxon>Bacteria</taxon>
        <taxon>Pseudomonadati</taxon>
        <taxon>Bacteroidota</taxon>
        <taxon>Cytophagia</taxon>
        <taxon>Cytophagales</taxon>
        <taxon>Fulvivirgaceae</taxon>
        <taxon>Ohtaekwangia</taxon>
    </lineage>
</organism>
<sequence length="229" mass="25569">MKISLANADTPVVKHYIVVLSLLFIASLGVDKGMDILWINGHHTAFLDLFFKTITNLGDGLIFIPIVVFAAFVRFRHAIAALIASLLHGILVSAFKRGLFPKLERPRKFLGDDLIHFVPGVDVHNFNSFPSGHTATAFCAAFFLALISGNKAIGVFTLLLAFMVGYSRIYLAQHFLIDVAAGAVVGTFSTYIVWQVMELNQLPMWMNRRLDIGALLKRESFDFKIRRSR</sequence>
<dbReference type="RefSeq" id="WP_377580350.1">
    <property type="nucleotide sequence ID" value="NZ_JBHTKA010000007.1"/>
</dbReference>
<feature type="domain" description="Phosphatidic acid phosphatase type 2/haloperoxidase" evidence="8">
    <location>
        <begin position="85"/>
        <end position="194"/>
    </location>
</feature>
<dbReference type="InterPro" id="IPR036938">
    <property type="entry name" value="PAP2/HPO_sf"/>
</dbReference>
<dbReference type="SUPFAM" id="SSF48317">
    <property type="entry name" value="Acid phosphatase/Vanadium-dependent haloperoxidase"/>
    <property type="match status" value="1"/>
</dbReference>
<dbReference type="InterPro" id="IPR000326">
    <property type="entry name" value="PAP2/HPO"/>
</dbReference>
<protein>
    <submittedName>
        <fullName evidence="9">Phosphatase PAP2 family protein</fullName>
    </submittedName>
</protein>
<gene>
    <name evidence="9" type="ORF">ACFQ21_16335</name>
</gene>
<evidence type="ECO:0000256" key="4">
    <source>
        <dbReference type="ARBA" id="ARBA00022801"/>
    </source>
</evidence>
<evidence type="ECO:0000256" key="7">
    <source>
        <dbReference type="SAM" id="Phobius"/>
    </source>
</evidence>
<evidence type="ECO:0000313" key="10">
    <source>
        <dbReference type="Proteomes" id="UP001597112"/>
    </source>
</evidence>
<dbReference type="SMART" id="SM00014">
    <property type="entry name" value="acidPPc"/>
    <property type="match status" value="1"/>
</dbReference>
<keyword evidence="5 7" id="KW-1133">Transmembrane helix</keyword>
<proteinExistence type="predicted"/>
<feature type="transmembrane region" description="Helical" evidence="7">
    <location>
        <begin position="79"/>
        <end position="100"/>
    </location>
</feature>
<feature type="transmembrane region" description="Helical" evidence="7">
    <location>
        <begin position="175"/>
        <end position="197"/>
    </location>
</feature>
<keyword evidence="4" id="KW-0378">Hydrolase</keyword>
<feature type="transmembrane region" description="Helical" evidence="7">
    <location>
        <begin position="135"/>
        <end position="163"/>
    </location>
</feature>